<dbReference type="CDD" id="cd00090">
    <property type="entry name" value="HTH_ARSR"/>
    <property type="match status" value="1"/>
</dbReference>
<dbReference type="EMBL" id="CP011367">
    <property type="protein sequence ID" value="AKJ95227.1"/>
    <property type="molecule type" value="Genomic_DNA"/>
</dbReference>
<dbReference type="AlphaFoldDB" id="A0A0G3G6X6"/>
<dbReference type="InterPro" id="IPR036388">
    <property type="entry name" value="WH-like_DNA-bd_sf"/>
</dbReference>
<evidence type="ECO:0000259" key="6">
    <source>
        <dbReference type="PROSITE" id="PS50987"/>
    </source>
</evidence>
<feature type="region of interest" description="Disordered" evidence="5">
    <location>
        <begin position="89"/>
        <end position="117"/>
    </location>
</feature>
<name>A0A0G3G6X6_9GAMM</name>
<keyword evidence="4" id="KW-0804">Transcription</keyword>
<protein>
    <submittedName>
        <fullName evidence="7">ArsR family transcriptional regulator</fullName>
    </submittedName>
</protein>
<dbReference type="GO" id="GO:0046685">
    <property type="term" value="P:response to arsenic-containing substance"/>
    <property type="evidence" value="ECO:0007669"/>
    <property type="project" value="UniProtKB-KW"/>
</dbReference>
<dbReference type="SMART" id="SM00418">
    <property type="entry name" value="HTH_ARSR"/>
    <property type="match status" value="1"/>
</dbReference>
<keyword evidence="1" id="KW-0059">Arsenical resistance</keyword>
<dbReference type="Gene3D" id="1.10.10.10">
    <property type="entry name" value="Winged helix-like DNA-binding domain superfamily/Winged helix DNA-binding domain"/>
    <property type="match status" value="1"/>
</dbReference>
<dbReference type="NCBIfam" id="NF007528">
    <property type="entry name" value="PRK10141.1"/>
    <property type="match status" value="1"/>
</dbReference>
<dbReference type="GO" id="GO:0003677">
    <property type="term" value="F:DNA binding"/>
    <property type="evidence" value="ECO:0007669"/>
    <property type="project" value="UniProtKB-KW"/>
</dbReference>
<accession>A0A0G3G6X6</accession>
<dbReference type="PANTHER" id="PTHR33154">
    <property type="entry name" value="TRANSCRIPTIONAL REGULATOR, ARSR FAMILY"/>
    <property type="match status" value="1"/>
</dbReference>
<dbReference type="PANTHER" id="PTHR33154:SF18">
    <property type="entry name" value="ARSENICAL RESISTANCE OPERON REPRESSOR"/>
    <property type="match status" value="1"/>
</dbReference>
<dbReference type="InterPro" id="IPR036390">
    <property type="entry name" value="WH_DNA-bd_sf"/>
</dbReference>
<dbReference type="STRING" id="106634.TVD_07550"/>
<dbReference type="FunFam" id="1.10.10.10:FF:000279">
    <property type="entry name" value="Transcriptional regulator, ArsR family"/>
    <property type="match status" value="1"/>
</dbReference>
<sequence length="117" mass="13402">MSLNPTDLFNLLADETRLRSLLLMQAEGELCVCELTHALEMSQPKVSRHLAALRHYQVVRTRRESNWIYYRLSPELPEWAAEILKTADRAASRTEPYTTDRGRLNTAPSRAECLDSA</sequence>
<proteinExistence type="predicted"/>
<feature type="compositionally biased region" description="Basic and acidic residues" evidence="5">
    <location>
        <begin position="89"/>
        <end position="103"/>
    </location>
</feature>
<dbReference type="SUPFAM" id="SSF46785">
    <property type="entry name" value="Winged helix' DNA-binding domain"/>
    <property type="match status" value="1"/>
</dbReference>
<evidence type="ECO:0000256" key="1">
    <source>
        <dbReference type="ARBA" id="ARBA00022849"/>
    </source>
</evidence>
<evidence type="ECO:0000313" key="8">
    <source>
        <dbReference type="Proteomes" id="UP000064201"/>
    </source>
</evidence>
<dbReference type="OrthoDB" id="9793058at2"/>
<organism evidence="7 8">
    <name type="scientific">Thioalkalivibrio versutus</name>
    <dbReference type="NCBI Taxonomy" id="106634"/>
    <lineage>
        <taxon>Bacteria</taxon>
        <taxon>Pseudomonadati</taxon>
        <taxon>Pseudomonadota</taxon>
        <taxon>Gammaproteobacteria</taxon>
        <taxon>Chromatiales</taxon>
        <taxon>Ectothiorhodospiraceae</taxon>
        <taxon>Thioalkalivibrio</taxon>
    </lineage>
</organism>
<dbReference type="PRINTS" id="PR00778">
    <property type="entry name" value="HTHARSR"/>
</dbReference>
<keyword evidence="2" id="KW-0805">Transcription regulation</keyword>
<evidence type="ECO:0000256" key="3">
    <source>
        <dbReference type="ARBA" id="ARBA00023125"/>
    </source>
</evidence>
<dbReference type="Proteomes" id="UP000064201">
    <property type="component" value="Chromosome"/>
</dbReference>
<dbReference type="PROSITE" id="PS50987">
    <property type="entry name" value="HTH_ARSR_2"/>
    <property type="match status" value="1"/>
</dbReference>
<evidence type="ECO:0000256" key="2">
    <source>
        <dbReference type="ARBA" id="ARBA00023015"/>
    </source>
</evidence>
<reference evidence="7 8" key="1">
    <citation type="submission" date="2015-04" db="EMBL/GenBank/DDBJ databases">
        <title>Complete Sequence for the Genome of the Thioalkalivibrio versutus D301.</title>
        <authorList>
            <person name="Mu T."/>
            <person name="Zhou J."/>
            <person name="Xu X."/>
        </authorList>
    </citation>
    <scope>NUCLEOTIDE SEQUENCE [LARGE SCALE GENOMIC DNA]</scope>
    <source>
        <strain evidence="7 8">D301</strain>
    </source>
</reference>
<dbReference type="KEGG" id="tvr:TVD_07550"/>
<keyword evidence="3" id="KW-0238">DNA-binding</keyword>
<dbReference type="PATRIC" id="fig|106634.4.peg.1539"/>
<dbReference type="Pfam" id="PF01022">
    <property type="entry name" value="HTH_5"/>
    <property type="match status" value="1"/>
</dbReference>
<dbReference type="RefSeq" id="WP_018951903.1">
    <property type="nucleotide sequence ID" value="NZ_CP011367.1"/>
</dbReference>
<gene>
    <name evidence="7" type="ORF">TVD_07550</name>
</gene>
<dbReference type="NCBIfam" id="NF033788">
    <property type="entry name" value="HTH_metalloreg"/>
    <property type="match status" value="1"/>
</dbReference>
<dbReference type="GO" id="GO:0003700">
    <property type="term" value="F:DNA-binding transcription factor activity"/>
    <property type="evidence" value="ECO:0007669"/>
    <property type="project" value="InterPro"/>
</dbReference>
<evidence type="ECO:0000256" key="5">
    <source>
        <dbReference type="SAM" id="MobiDB-lite"/>
    </source>
</evidence>
<dbReference type="InterPro" id="IPR011991">
    <property type="entry name" value="ArsR-like_HTH"/>
</dbReference>
<feature type="domain" description="HTH arsR-type" evidence="6">
    <location>
        <begin position="1"/>
        <end position="91"/>
    </location>
</feature>
<evidence type="ECO:0000256" key="4">
    <source>
        <dbReference type="ARBA" id="ARBA00023163"/>
    </source>
</evidence>
<dbReference type="InterPro" id="IPR051081">
    <property type="entry name" value="HTH_MetalResp_TranReg"/>
</dbReference>
<keyword evidence="8" id="KW-1185">Reference proteome</keyword>
<evidence type="ECO:0000313" key="7">
    <source>
        <dbReference type="EMBL" id="AKJ95227.1"/>
    </source>
</evidence>
<dbReference type="InterPro" id="IPR001845">
    <property type="entry name" value="HTH_ArsR_DNA-bd_dom"/>
</dbReference>